<dbReference type="Gene3D" id="2.30.110.10">
    <property type="entry name" value="Electron Transport, Fmn-binding Protein, Chain A"/>
    <property type="match status" value="1"/>
</dbReference>
<evidence type="ECO:0008006" key="5">
    <source>
        <dbReference type="Google" id="ProtNLM"/>
    </source>
</evidence>
<dbReference type="EMBL" id="UINC01135381">
    <property type="protein sequence ID" value="SVD19488.1"/>
    <property type="molecule type" value="Genomic_DNA"/>
</dbReference>
<dbReference type="InterPro" id="IPR012349">
    <property type="entry name" value="Split_barrel_FMN-bd"/>
</dbReference>
<gene>
    <name evidence="4" type="ORF">METZ01_LOCUS372342</name>
</gene>
<evidence type="ECO:0000256" key="2">
    <source>
        <dbReference type="ARBA" id="ARBA00049106"/>
    </source>
</evidence>
<dbReference type="NCBIfam" id="TIGR00026">
    <property type="entry name" value="hi_GC_TIGR00026"/>
    <property type="match status" value="1"/>
</dbReference>
<keyword evidence="3" id="KW-0812">Transmembrane</keyword>
<dbReference type="AlphaFoldDB" id="A0A382TDR9"/>
<dbReference type="GO" id="GO:0070967">
    <property type="term" value="F:coenzyme F420 binding"/>
    <property type="evidence" value="ECO:0007669"/>
    <property type="project" value="TreeGrafter"/>
</dbReference>
<protein>
    <recommendedName>
        <fullName evidence="5">Nitroreductase family deazaflavin-dependent oxidoreductase</fullName>
    </recommendedName>
</protein>
<keyword evidence="3" id="KW-0472">Membrane</keyword>
<proteinExistence type="inferred from homology"/>
<feature type="transmembrane region" description="Helical" evidence="3">
    <location>
        <begin position="15"/>
        <end position="37"/>
    </location>
</feature>
<evidence type="ECO:0000256" key="1">
    <source>
        <dbReference type="ARBA" id="ARBA00008710"/>
    </source>
</evidence>
<comment type="catalytic activity">
    <reaction evidence="2">
        <text>oxidized coenzyme F420-(gamma-L-Glu)(n) + a quinol + H(+) = reduced coenzyme F420-(gamma-L-Glu)(n) + a quinone</text>
        <dbReference type="Rhea" id="RHEA:39663"/>
        <dbReference type="Rhea" id="RHEA-COMP:12939"/>
        <dbReference type="Rhea" id="RHEA-COMP:14378"/>
        <dbReference type="ChEBI" id="CHEBI:15378"/>
        <dbReference type="ChEBI" id="CHEBI:24646"/>
        <dbReference type="ChEBI" id="CHEBI:132124"/>
        <dbReference type="ChEBI" id="CHEBI:133980"/>
        <dbReference type="ChEBI" id="CHEBI:139511"/>
    </reaction>
</comment>
<accession>A0A382TDR9</accession>
<organism evidence="4">
    <name type="scientific">marine metagenome</name>
    <dbReference type="NCBI Taxonomy" id="408172"/>
    <lineage>
        <taxon>unclassified sequences</taxon>
        <taxon>metagenomes</taxon>
        <taxon>ecological metagenomes</taxon>
    </lineage>
</organism>
<name>A0A382TDR9_9ZZZZ</name>
<evidence type="ECO:0000313" key="4">
    <source>
        <dbReference type="EMBL" id="SVD19488.1"/>
    </source>
</evidence>
<sequence length="139" mass="15709">MHLTIMHWIGSLHRWLYVLTGGYVGGQFGSLKFLLLTTRGSQTGRLRTLPLLYLEDGENFLIPASSGGNSRNPAWVGNIKADSDVSVRVGSKVFLMRGSFADEPDRTRFYNRFVETMSHYAEYEKRAGRVIPVIVLSKR</sequence>
<dbReference type="GO" id="GO:0016491">
    <property type="term" value="F:oxidoreductase activity"/>
    <property type="evidence" value="ECO:0007669"/>
    <property type="project" value="InterPro"/>
</dbReference>
<comment type="similarity">
    <text evidence="1">Belongs to the F420H(2)-dependent quinone reductase family.</text>
</comment>
<evidence type="ECO:0000256" key="3">
    <source>
        <dbReference type="SAM" id="Phobius"/>
    </source>
</evidence>
<dbReference type="InterPro" id="IPR004378">
    <property type="entry name" value="F420H2_quin_Rdtase"/>
</dbReference>
<keyword evidence="3" id="KW-1133">Transmembrane helix</keyword>
<dbReference type="GO" id="GO:0005886">
    <property type="term" value="C:plasma membrane"/>
    <property type="evidence" value="ECO:0007669"/>
    <property type="project" value="TreeGrafter"/>
</dbReference>
<dbReference type="PANTHER" id="PTHR39428">
    <property type="entry name" value="F420H(2)-DEPENDENT QUINONE REDUCTASE RV1261C"/>
    <property type="match status" value="1"/>
</dbReference>
<dbReference type="PANTHER" id="PTHR39428:SF3">
    <property type="entry name" value="DEAZAFLAVIN-DEPENDENT NITROREDUCTASE"/>
    <property type="match status" value="1"/>
</dbReference>
<dbReference type="Pfam" id="PF04075">
    <property type="entry name" value="F420H2_quin_red"/>
    <property type="match status" value="1"/>
</dbReference>
<reference evidence="4" key="1">
    <citation type="submission" date="2018-05" db="EMBL/GenBank/DDBJ databases">
        <authorList>
            <person name="Lanie J.A."/>
            <person name="Ng W.-L."/>
            <person name="Kazmierczak K.M."/>
            <person name="Andrzejewski T.M."/>
            <person name="Davidsen T.M."/>
            <person name="Wayne K.J."/>
            <person name="Tettelin H."/>
            <person name="Glass J.I."/>
            <person name="Rusch D."/>
            <person name="Podicherti R."/>
            <person name="Tsui H.-C.T."/>
            <person name="Winkler M.E."/>
        </authorList>
    </citation>
    <scope>NUCLEOTIDE SEQUENCE</scope>
</reference>